<sequence>MSRSRGSDWQDRIPDGPEARARQDEILKLAETFDNTSQSRKAARSAMEQDIRRFSKGPFAPKLPHDVDPACDVWARPDLKALVRNFYSFKVQYTKPILRRAEQGHEHIAYGTSRTWMQILVGLVRRRAPKGTAEELAVDLMQLRGTLAEELRLSRHMDEKSHFGRPELRILLDNLMASRSDPEYIHQVTTTWVMLFLTSARPSTLAVYDKEALDHGRYIKLRDIKIYQTTYATWRVEIFMHHIKGHNGDKKGKTVKMHCRPVQQWENVAFDLAPSLLVLLLKRGALTDISTVDELLDYKETQIHIRQACLDEPLLCAGRGGGEGPSIVKGLPQYSNSISATIRTHSYMVGFPGGCAYCFRRDGAEEMKEAYGKVGVASDYLMHEPNTNTASTSYLRGTASLDVVGARVGEKLWSSAELNEHTRPIYHPGAGLPAEAQARLEQLAQKHTTSVLTKRSRTTSDDTTDEPGPPQKQVKLTSVSQQDQRTWRGGMRVATATYKEFMAQAKDHSEYAAYAGAGLVAERIETMSQLKQWLEARFGKIQSGGSANSVATRINNSKLSNEGKEEARAKLKEHEVLKNKTGAQLASKQKKIAKRLADQANLNAARAGSAPTLTPTSTSMPPSSTSVVADGSSRNLASSSSTAGSAIRVNSDGVRLQSLTEFADMQKRRNEPSILIAAAATAARSQASEKPNANERHSFSDFFDPGAEGIVDATLLEGPPLDDIDVALVRAQYVRMLAGLDRQVSNNLACELCKTDPTVLVSQLSARYNRQKLLTHRDNFHNIPRQVERWYKDGHRKLQHLGDKNESKGTCFLCWTDRNVLERFNNQDALRKHIFRPVPTQRYSHTMDPRLGDPNWKGDVQKLRLNVTPAWVDLVRDLPSMPPLPAARSSAVSLSDESPCAFLDAFAKISLHDDIHFNSAPLEKLSNVMLNYPV</sequence>
<dbReference type="PANTHER" id="PTHR37535">
    <property type="entry name" value="FLUG DOMAIN PROTEIN"/>
    <property type="match status" value="1"/>
</dbReference>
<dbReference type="OrthoDB" id="3253465at2759"/>
<gene>
    <name evidence="2" type="ORF">EIP91_001668</name>
</gene>
<proteinExistence type="predicted"/>
<dbReference type="EMBL" id="RWJN01000146">
    <property type="protein sequence ID" value="TCD66175.1"/>
    <property type="molecule type" value="Genomic_DNA"/>
</dbReference>
<evidence type="ECO:0000313" key="3">
    <source>
        <dbReference type="Proteomes" id="UP000292702"/>
    </source>
</evidence>
<feature type="region of interest" description="Disordered" evidence="1">
    <location>
        <begin position="605"/>
        <end position="644"/>
    </location>
</feature>
<feature type="compositionally biased region" description="Polar residues" evidence="1">
    <location>
        <begin position="474"/>
        <end position="484"/>
    </location>
</feature>
<dbReference type="AlphaFoldDB" id="A0A4R0RJU5"/>
<feature type="region of interest" description="Disordered" evidence="1">
    <location>
        <begin position="446"/>
        <end position="487"/>
    </location>
</feature>
<dbReference type="Proteomes" id="UP000292702">
    <property type="component" value="Unassembled WGS sequence"/>
</dbReference>
<organism evidence="2 3">
    <name type="scientific">Steccherinum ochraceum</name>
    <dbReference type="NCBI Taxonomy" id="92696"/>
    <lineage>
        <taxon>Eukaryota</taxon>
        <taxon>Fungi</taxon>
        <taxon>Dikarya</taxon>
        <taxon>Basidiomycota</taxon>
        <taxon>Agaricomycotina</taxon>
        <taxon>Agaricomycetes</taxon>
        <taxon>Polyporales</taxon>
        <taxon>Steccherinaceae</taxon>
        <taxon>Steccherinum</taxon>
    </lineage>
</organism>
<accession>A0A4R0RJU5</accession>
<name>A0A4R0RJU5_9APHY</name>
<dbReference type="PANTHER" id="PTHR37535:SF3">
    <property type="entry name" value="FLUG DOMAIN-CONTAINING PROTEIN"/>
    <property type="match status" value="1"/>
</dbReference>
<reference evidence="2 3" key="1">
    <citation type="submission" date="2018-11" db="EMBL/GenBank/DDBJ databases">
        <title>Genome assembly of Steccherinum ochraceum LE-BIN_3174, the white-rot fungus of the Steccherinaceae family (The Residual Polyporoid clade, Polyporales, Basidiomycota).</title>
        <authorList>
            <person name="Fedorova T.V."/>
            <person name="Glazunova O.A."/>
            <person name="Landesman E.O."/>
            <person name="Moiseenko K.V."/>
            <person name="Psurtseva N.V."/>
            <person name="Savinova O.S."/>
            <person name="Shakhova N.V."/>
            <person name="Tyazhelova T.V."/>
            <person name="Vasina D.V."/>
        </authorList>
    </citation>
    <scope>NUCLEOTIDE SEQUENCE [LARGE SCALE GENOMIC DNA]</scope>
    <source>
        <strain evidence="2 3">LE-BIN_3174</strain>
    </source>
</reference>
<protein>
    <submittedName>
        <fullName evidence="2">Uncharacterized protein</fullName>
    </submittedName>
</protein>
<evidence type="ECO:0000256" key="1">
    <source>
        <dbReference type="SAM" id="MobiDB-lite"/>
    </source>
</evidence>
<feature type="region of interest" description="Disordered" evidence="1">
    <location>
        <begin position="1"/>
        <end position="21"/>
    </location>
</feature>
<keyword evidence="3" id="KW-1185">Reference proteome</keyword>
<evidence type="ECO:0000313" key="2">
    <source>
        <dbReference type="EMBL" id="TCD66175.1"/>
    </source>
</evidence>
<comment type="caution">
    <text evidence="2">The sequence shown here is derived from an EMBL/GenBank/DDBJ whole genome shotgun (WGS) entry which is preliminary data.</text>
</comment>
<feature type="compositionally biased region" description="Low complexity" evidence="1">
    <location>
        <begin position="611"/>
        <end position="644"/>
    </location>
</feature>